<keyword evidence="2" id="KW-1185">Reference proteome</keyword>
<reference evidence="2" key="1">
    <citation type="journal article" date="2023" name="G3 (Bethesda)">
        <title>Genome assembly and association tests identify interacting loci associated with vigor, precocity, and sex in interspecific pistachio rootstocks.</title>
        <authorList>
            <person name="Palmer W."/>
            <person name="Jacygrad E."/>
            <person name="Sagayaradj S."/>
            <person name="Cavanaugh K."/>
            <person name="Han R."/>
            <person name="Bertier L."/>
            <person name="Beede B."/>
            <person name="Kafkas S."/>
            <person name="Golino D."/>
            <person name="Preece J."/>
            <person name="Michelmore R."/>
        </authorList>
    </citation>
    <scope>NUCLEOTIDE SEQUENCE [LARGE SCALE GENOMIC DNA]</scope>
</reference>
<sequence length="657" mass="73528">MEIEEPDSEQGAIHGAEEKFVKRTTVKAGNLVKSHQASYQLSLEDKGEFDVFDLVWGKVRSHPWWPGQIFDPSDASEKAMKYYKKDCFLVAYFGDRTFAWVDASQLKPFYSHFSQVEKQSNAEVFQNAVNCTLEEVSRRVELELACSCIPKDAYDDIRLQIVENAGIRQESSVRDGVNEFAGVQSFQPDKLVEYMTALAQSPSSGADRLELVVAKAQLLSFYRLKGYYQLPEFQFCGGLVENGVDAFHFEDKMDATTFSKDDELIHSGQEISGTQRSSYHKRKHNLKDSIYPRKERSLSELMSGSFDSLDDDEFGTSKVVSPSSGKRRKVVDSTGDDSLQDVRKTISLAKVSATQSHVPKPSFKIGECIRRVASQMTGSPSILKSNSERLQKFDGDGADVSFENFEDAEGKKRILPADYSSLDDLLSQLHLAARDPMKGYSFLNTITGFFSDFRNSIILSRPVDKAGGKRKKSSHSIIGSPETFEFEDMSDTYWTDRVIQNGAEEQPLSRNGRGYQIVPVELGKPAQKSRRLSSRKQHSVGNQDPAPPKPPGYVDENSPAELILNFPEVDCIPSETNLNKIFRRFGPLKESETEIDEETSRARVVFRKCSDAEVASSSAAKFNIFGSTVVNYQISYIISVPFKTSPIVTALGEEYAT</sequence>
<proteinExistence type="predicted"/>
<protein>
    <submittedName>
        <fullName evidence="1">Uncharacterized protein</fullName>
    </submittedName>
</protein>
<organism evidence="1 2">
    <name type="scientific">Pistacia integerrima</name>
    <dbReference type="NCBI Taxonomy" id="434235"/>
    <lineage>
        <taxon>Eukaryota</taxon>
        <taxon>Viridiplantae</taxon>
        <taxon>Streptophyta</taxon>
        <taxon>Embryophyta</taxon>
        <taxon>Tracheophyta</taxon>
        <taxon>Spermatophyta</taxon>
        <taxon>Magnoliopsida</taxon>
        <taxon>eudicotyledons</taxon>
        <taxon>Gunneridae</taxon>
        <taxon>Pentapetalae</taxon>
        <taxon>rosids</taxon>
        <taxon>malvids</taxon>
        <taxon>Sapindales</taxon>
        <taxon>Anacardiaceae</taxon>
        <taxon>Pistacia</taxon>
    </lineage>
</organism>
<dbReference type="Proteomes" id="UP001163603">
    <property type="component" value="Chromosome 3"/>
</dbReference>
<accession>A0ACC0Z723</accession>
<evidence type="ECO:0000313" key="1">
    <source>
        <dbReference type="EMBL" id="KAJ0046032.1"/>
    </source>
</evidence>
<evidence type="ECO:0000313" key="2">
    <source>
        <dbReference type="Proteomes" id="UP001163603"/>
    </source>
</evidence>
<dbReference type="EMBL" id="CM047738">
    <property type="protein sequence ID" value="KAJ0046032.1"/>
    <property type="molecule type" value="Genomic_DNA"/>
</dbReference>
<comment type="caution">
    <text evidence="1">The sequence shown here is derived from an EMBL/GenBank/DDBJ whole genome shotgun (WGS) entry which is preliminary data.</text>
</comment>
<gene>
    <name evidence="1" type="ORF">Pint_06118</name>
</gene>
<name>A0ACC0Z723_9ROSI</name>